<dbReference type="RefSeq" id="WP_013962350.1">
    <property type="nucleotide sequence ID" value="NC_015730.1"/>
</dbReference>
<sequence>MRILTLVLFLWPVILPAQDIEVDVELFLAVDVSRSMNRDELELQRQGYSQALMDADVLAAIKDGPLGRIAVTYVEWAGDQAQRIVVPWQILATTQDAQNIAETIAARKSPAMRRTSISGALAYAMESFEHNGFTGLRRVIDVSGDGPNNQGPPVTQLRDAAVARGFVINGLPLMTVDLLSEFWGIPDLDIYYENCVIGGPGAFVVPVLSWNEFPAAIKRKLILEVSALPPYVRQAQFAVPSPYDCLVGEKMREANRTYFEIP</sequence>
<dbReference type="InterPro" id="IPR002035">
    <property type="entry name" value="VWF_A"/>
</dbReference>
<feature type="domain" description="VWFA" evidence="1">
    <location>
        <begin position="25"/>
        <end position="178"/>
    </location>
</feature>
<keyword evidence="3" id="KW-1185">Reference proteome</keyword>
<dbReference type="CDD" id="cd00198">
    <property type="entry name" value="vWFA"/>
    <property type="match status" value="1"/>
</dbReference>
<evidence type="ECO:0000259" key="1">
    <source>
        <dbReference type="PROSITE" id="PS50234"/>
    </source>
</evidence>
<dbReference type="Pfam" id="PF06707">
    <property type="entry name" value="DUF1194"/>
    <property type="match status" value="1"/>
</dbReference>
<dbReference type="eggNOG" id="COG2304">
    <property type="taxonomic scope" value="Bacteria"/>
</dbReference>
<dbReference type="PROSITE" id="PS50234">
    <property type="entry name" value="VWFA"/>
    <property type="match status" value="1"/>
</dbReference>
<evidence type="ECO:0000313" key="2">
    <source>
        <dbReference type="EMBL" id="AEI94427.1"/>
    </source>
</evidence>
<evidence type="ECO:0000313" key="3">
    <source>
        <dbReference type="Proteomes" id="UP000001353"/>
    </source>
</evidence>
<reference evidence="2 3" key="1">
    <citation type="journal article" date="2011" name="BMC Genomics">
        <title>Comparative genome analysis and genome-guided physiological analysis of Roseobacter litoralis.</title>
        <authorList>
            <person name="Kalhoefer D."/>
            <person name="Thole S."/>
            <person name="Voget S."/>
            <person name="Lehmann R."/>
            <person name="Liesegang H."/>
            <person name="Wollher A."/>
            <person name="Daniel R."/>
            <person name="Simon M."/>
            <person name="Brinkhoff T."/>
        </authorList>
    </citation>
    <scope>NUCLEOTIDE SEQUENCE [LARGE SCALE GENOMIC DNA]</scope>
    <source>
        <strain evidence="3">ATCC 49566 / DSM 6996 / JCM 21268 / NBRC 15278 / OCh 149</strain>
    </source>
</reference>
<gene>
    <name evidence="2" type="ordered locus">RLO149_c024590</name>
</gene>
<dbReference type="OrthoDB" id="9792179at2"/>
<dbReference type="SUPFAM" id="SSF53300">
    <property type="entry name" value="vWA-like"/>
    <property type="match status" value="1"/>
</dbReference>
<dbReference type="KEGG" id="rli:RLO149_c024590"/>
<dbReference type="InterPro" id="IPR036465">
    <property type="entry name" value="vWFA_dom_sf"/>
</dbReference>
<proteinExistence type="predicted"/>
<dbReference type="InterPro" id="IPR010607">
    <property type="entry name" value="DUF1194"/>
</dbReference>
<dbReference type="Proteomes" id="UP000001353">
    <property type="component" value="Chromosome"/>
</dbReference>
<dbReference type="EMBL" id="CP002623">
    <property type="protein sequence ID" value="AEI94427.1"/>
    <property type="molecule type" value="Genomic_DNA"/>
</dbReference>
<dbReference type="Gene3D" id="3.40.50.410">
    <property type="entry name" value="von Willebrand factor, type A domain"/>
    <property type="match status" value="1"/>
</dbReference>
<protein>
    <recommendedName>
        <fullName evidence="1">VWFA domain-containing protein</fullName>
    </recommendedName>
</protein>
<name>F7ZC41_ROSLO</name>
<organism evidence="2 3">
    <name type="scientific">Roseobacter litoralis (strain ATCC 49566 / DSM 6996 / JCM 21268 / NBRC 15278 / OCh 149)</name>
    <dbReference type="NCBI Taxonomy" id="391595"/>
    <lineage>
        <taxon>Bacteria</taxon>
        <taxon>Pseudomonadati</taxon>
        <taxon>Pseudomonadota</taxon>
        <taxon>Alphaproteobacteria</taxon>
        <taxon>Rhodobacterales</taxon>
        <taxon>Roseobacteraceae</taxon>
        <taxon>Roseobacter</taxon>
    </lineage>
</organism>
<accession>F7ZC41</accession>
<dbReference type="AlphaFoldDB" id="F7ZC41"/>
<dbReference type="STRING" id="391595.RLO149_c024590"/>
<dbReference type="HOGENOM" id="CLU_064451_0_1_5"/>